<keyword evidence="4" id="KW-1185">Reference proteome</keyword>
<dbReference type="RefSeq" id="WP_026002350.1">
    <property type="nucleotide sequence ID" value="NZ_BBQY01000041.1"/>
</dbReference>
<dbReference type="EMBL" id="BBQY01000041">
    <property type="protein sequence ID" value="GBH32616.1"/>
    <property type="molecule type" value="Genomic_DNA"/>
</dbReference>
<dbReference type="Proteomes" id="UP000290975">
    <property type="component" value="Unassembled WGS sequence"/>
</dbReference>
<name>A0A249MRE4_SPHXE</name>
<dbReference type="Gene3D" id="3.90.226.10">
    <property type="entry name" value="2-enoyl-CoA Hydratase, Chain A, domain 1"/>
    <property type="match status" value="1"/>
</dbReference>
<evidence type="ECO:0000313" key="4">
    <source>
        <dbReference type="Proteomes" id="UP000290975"/>
    </source>
</evidence>
<dbReference type="STRING" id="1192759.GCA_000277525_02084"/>
<dbReference type="InterPro" id="IPR029045">
    <property type="entry name" value="ClpP/crotonase-like_dom_sf"/>
</dbReference>
<dbReference type="KEGG" id="shyd:CJD35_04900"/>
<reference evidence="2 4" key="1">
    <citation type="submission" date="2014-12" db="EMBL/GenBank/DDBJ databases">
        <title>Whole genome sequencing of Sphingobium xenophagum OW59.</title>
        <authorList>
            <person name="Ohta Y."/>
            <person name="Nishi S."/>
            <person name="Hatada Y."/>
        </authorList>
    </citation>
    <scope>NUCLEOTIDE SEQUENCE [LARGE SCALE GENOMIC DNA]</scope>
    <source>
        <strain evidence="2 4">OW59</strain>
    </source>
</reference>
<gene>
    <name evidence="1" type="ORF">CJD35_04900</name>
    <name evidence="2" type="ORF">MBESOW_P3847</name>
</gene>
<dbReference type="AlphaFoldDB" id="A0A249MRE4"/>
<evidence type="ECO:0000313" key="3">
    <source>
        <dbReference type="Proteomes" id="UP000217141"/>
    </source>
</evidence>
<evidence type="ECO:0000313" key="1">
    <source>
        <dbReference type="EMBL" id="ASY43862.1"/>
    </source>
</evidence>
<accession>A0A249MRE4</accession>
<dbReference type="Proteomes" id="UP000217141">
    <property type="component" value="Chromosome I"/>
</dbReference>
<organism evidence="1 3">
    <name type="scientific">Sphingobium xenophagum</name>
    <dbReference type="NCBI Taxonomy" id="121428"/>
    <lineage>
        <taxon>Bacteria</taxon>
        <taxon>Pseudomonadati</taxon>
        <taxon>Pseudomonadota</taxon>
        <taxon>Alphaproteobacteria</taxon>
        <taxon>Sphingomonadales</taxon>
        <taxon>Sphingomonadaceae</taxon>
        <taxon>Sphingobium</taxon>
    </lineage>
</organism>
<proteinExistence type="predicted"/>
<evidence type="ECO:0000313" key="2">
    <source>
        <dbReference type="EMBL" id="GBH32616.1"/>
    </source>
</evidence>
<reference evidence="1 3" key="2">
    <citation type="submission" date="2017-08" db="EMBL/GenBank/DDBJ databases">
        <title>Whole Genome Sequence of Sphingobium hydrophobicum C1: Insights into Adaption to the Electronic-waste Contaminated Sediment.</title>
        <authorList>
            <person name="Song D."/>
            <person name="Chen X."/>
            <person name="Xu M."/>
        </authorList>
    </citation>
    <scope>NUCLEOTIDE SEQUENCE [LARGE SCALE GENOMIC DNA]</scope>
    <source>
        <strain evidence="1 3">C1</strain>
    </source>
</reference>
<dbReference type="SUPFAM" id="SSF52096">
    <property type="entry name" value="ClpP/crotonase"/>
    <property type="match status" value="1"/>
</dbReference>
<protein>
    <submittedName>
        <fullName evidence="1">Peptidase S14</fullName>
    </submittedName>
</protein>
<dbReference type="EMBL" id="CP022745">
    <property type="protein sequence ID" value="ASY43862.1"/>
    <property type="molecule type" value="Genomic_DNA"/>
</dbReference>
<sequence>MLMTAPMLGPKDFEYPSIMLSGVVDHGMYLHFKNCLSNAPQQGLVVVEISTLGGDPEIARLMGEDIRFHSDLYPERRLVFLGRTAVYSAGATFMSFFATENRYVTRGTRIMIHERLITKNIQLSGPLSTCIATLKATLNEIESSIAIQNEGFQNLILGSDISMEELLQKAPENWYLEANEAQARGLIAAVL</sequence>
<accession>A0A401J7H4</accession>